<name>A0A8X6W7I8_TRICX</name>
<gene>
    <name evidence="1" type="ORF">TNCV_2627451</name>
</gene>
<sequence length="103" mass="11940">MVNTWIIPKTLNKKEALNLKVFQRAVATVHLKKSVILTRGSPRIPTVPYGAKEDSKDSVGYFLLKPEKQCRCQREDCKRKLQPYCGKCDKTFCQAWLEPFHKD</sequence>
<organism evidence="1 2">
    <name type="scientific">Trichonephila clavipes</name>
    <name type="common">Golden silk orbweaver</name>
    <name type="synonym">Nephila clavipes</name>
    <dbReference type="NCBI Taxonomy" id="2585209"/>
    <lineage>
        <taxon>Eukaryota</taxon>
        <taxon>Metazoa</taxon>
        <taxon>Ecdysozoa</taxon>
        <taxon>Arthropoda</taxon>
        <taxon>Chelicerata</taxon>
        <taxon>Arachnida</taxon>
        <taxon>Araneae</taxon>
        <taxon>Araneomorphae</taxon>
        <taxon>Entelegynae</taxon>
        <taxon>Araneoidea</taxon>
        <taxon>Nephilidae</taxon>
        <taxon>Trichonephila</taxon>
    </lineage>
</organism>
<keyword evidence="2" id="KW-1185">Reference proteome</keyword>
<evidence type="ECO:0000313" key="1">
    <source>
        <dbReference type="EMBL" id="GFY29575.1"/>
    </source>
</evidence>
<dbReference type="AlphaFoldDB" id="A0A8X6W7I8"/>
<dbReference type="Proteomes" id="UP000887159">
    <property type="component" value="Unassembled WGS sequence"/>
</dbReference>
<dbReference type="EMBL" id="BMAU01021388">
    <property type="protein sequence ID" value="GFY29575.1"/>
    <property type="molecule type" value="Genomic_DNA"/>
</dbReference>
<accession>A0A8X6W7I8</accession>
<comment type="caution">
    <text evidence="1">The sequence shown here is derived from an EMBL/GenBank/DDBJ whole genome shotgun (WGS) entry which is preliminary data.</text>
</comment>
<proteinExistence type="predicted"/>
<evidence type="ECO:0000313" key="2">
    <source>
        <dbReference type="Proteomes" id="UP000887159"/>
    </source>
</evidence>
<reference evidence="1" key="1">
    <citation type="submission" date="2020-08" db="EMBL/GenBank/DDBJ databases">
        <title>Multicomponent nature underlies the extraordinary mechanical properties of spider dragline silk.</title>
        <authorList>
            <person name="Kono N."/>
            <person name="Nakamura H."/>
            <person name="Mori M."/>
            <person name="Yoshida Y."/>
            <person name="Ohtoshi R."/>
            <person name="Malay A.D."/>
            <person name="Moran D.A.P."/>
            <person name="Tomita M."/>
            <person name="Numata K."/>
            <person name="Arakawa K."/>
        </authorList>
    </citation>
    <scope>NUCLEOTIDE SEQUENCE</scope>
</reference>
<protein>
    <submittedName>
        <fullName evidence="1">Uncharacterized protein</fullName>
    </submittedName>
</protein>